<name>A0A2C5Z7A4_9HYPO</name>
<evidence type="ECO:0000256" key="1">
    <source>
        <dbReference type="ARBA" id="ARBA00022801"/>
    </source>
</evidence>
<sequence>MSDSSLSRRAEWAPQSEVMLGWPDLKGVYQKHPEILAKATQEVTIIAQAIAHFQPVSLYVDAERYEEAEGTLADIETPFKISLKKVEGDGMDLWLRDFGPTFVIQDKDGDKRIVGLDYNYNGLGGSNPTPATCEFAKKVLGERSMERIETSIVAEGGALQVDGDGTLLATKSSILNDNRNPGKSEQEIEDELVRTLGLEKIIWIPGRPGIDVTDCHIDALARFLRPGVVVLSKANQVKPTDWTMVYEEALEILSSTIDAKGRPLEILEIEEPDQELFEPGGFGNNPPVRSYVNFLMVPGGIILPQFGDPAHDSAALRTIQGVVGDERRIYPVLIEQLPRLGGGVHCATQEIPLLP</sequence>
<proteinExistence type="predicted"/>
<evidence type="ECO:0000313" key="3">
    <source>
        <dbReference type="Proteomes" id="UP000224854"/>
    </source>
</evidence>
<dbReference type="Gene3D" id="3.75.10.10">
    <property type="entry name" value="L-arginine/glycine Amidinotransferase, Chain A"/>
    <property type="match status" value="1"/>
</dbReference>
<protein>
    <recommendedName>
        <fullName evidence="4">Agmatine deiminase</fullName>
    </recommendedName>
</protein>
<dbReference type="OrthoDB" id="544103at2759"/>
<dbReference type="AlphaFoldDB" id="A0A2C5Z7A4"/>
<dbReference type="PANTHER" id="PTHR31377:SF0">
    <property type="entry name" value="AGMATINE DEIMINASE-RELATED"/>
    <property type="match status" value="1"/>
</dbReference>
<keyword evidence="1" id="KW-0378">Hydrolase</keyword>
<dbReference type="Proteomes" id="UP000224854">
    <property type="component" value="Unassembled WGS sequence"/>
</dbReference>
<gene>
    <name evidence="2" type="ORF">CDD82_4374</name>
</gene>
<organism evidence="2 3">
    <name type="scientific">Ophiocordyceps australis</name>
    <dbReference type="NCBI Taxonomy" id="1399860"/>
    <lineage>
        <taxon>Eukaryota</taxon>
        <taxon>Fungi</taxon>
        <taxon>Dikarya</taxon>
        <taxon>Ascomycota</taxon>
        <taxon>Pezizomycotina</taxon>
        <taxon>Sordariomycetes</taxon>
        <taxon>Hypocreomycetidae</taxon>
        <taxon>Hypocreales</taxon>
        <taxon>Ophiocordycipitaceae</taxon>
        <taxon>Ophiocordyceps</taxon>
    </lineage>
</organism>
<accession>A0A2C5Z7A4</accession>
<reference evidence="2 3" key="1">
    <citation type="submission" date="2017-06" db="EMBL/GenBank/DDBJ databases">
        <title>Ant-infecting Ophiocordyceps genomes reveal a high diversity of potential behavioral manipulation genes and a possible major role for enterotoxins.</title>
        <authorList>
            <person name="De Bekker C."/>
            <person name="Evans H.C."/>
            <person name="Brachmann A."/>
            <person name="Hughes D.P."/>
        </authorList>
    </citation>
    <scope>NUCLEOTIDE SEQUENCE [LARGE SCALE GENOMIC DNA]</scope>
    <source>
        <strain evidence="2 3">1348a</strain>
    </source>
</reference>
<dbReference type="InterPro" id="IPR007466">
    <property type="entry name" value="Peptidyl-Arg-deiminase_porph"/>
</dbReference>
<dbReference type="GO" id="GO:0004668">
    <property type="term" value="F:protein-arginine deiminase activity"/>
    <property type="evidence" value="ECO:0007669"/>
    <property type="project" value="InterPro"/>
</dbReference>
<dbReference type="GO" id="GO:0009446">
    <property type="term" value="P:putrescine biosynthetic process"/>
    <property type="evidence" value="ECO:0007669"/>
    <property type="project" value="InterPro"/>
</dbReference>
<dbReference type="SUPFAM" id="SSF55909">
    <property type="entry name" value="Pentein"/>
    <property type="match status" value="1"/>
</dbReference>
<comment type="caution">
    <text evidence="2">The sequence shown here is derived from an EMBL/GenBank/DDBJ whole genome shotgun (WGS) entry which is preliminary data.</text>
</comment>
<dbReference type="EMBL" id="NJEU01000363">
    <property type="protein sequence ID" value="PHH75602.1"/>
    <property type="molecule type" value="Genomic_DNA"/>
</dbReference>
<evidence type="ECO:0008006" key="4">
    <source>
        <dbReference type="Google" id="ProtNLM"/>
    </source>
</evidence>
<dbReference type="GO" id="GO:0047632">
    <property type="term" value="F:agmatine deiminase activity"/>
    <property type="evidence" value="ECO:0007669"/>
    <property type="project" value="TreeGrafter"/>
</dbReference>
<evidence type="ECO:0000313" key="2">
    <source>
        <dbReference type="EMBL" id="PHH75602.1"/>
    </source>
</evidence>
<dbReference type="Pfam" id="PF04371">
    <property type="entry name" value="PAD_porph"/>
    <property type="match status" value="1"/>
</dbReference>
<dbReference type="PANTHER" id="PTHR31377">
    <property type="entry name" value="AGMATINE DEIMINASE-RELATED"/>
    <property type="match status" value="1"/>
</dbReference>
<keyword evidence="3" id="KW-1185">Reference proteome</keyword>